<accession>A0A0G1IG86</accession>
<dbReference type="Proteomes" id="UP000033977">
    <property type="component" value="Unassembled WGS sequence"/>
</dbReference>
<protein>
    <submittedName>
        <fullName evidence="1">Uncharacterized protein</fullName>
    </submittedName>
</protein>
<evidence type="ECO:0000313" key="1">
    <source>
        <dbReference type="EMBL" id="KKT57853.1"/>
    </source>
</evidence>
<gene>
    <name evidence="1" type="ORF">UW49_C0001G0037</name>
</gene>
<dbReference type="SUPFAM" id="SSF53335">
    <property type="entry name" value="S-adenosyl-L-methionine-dependent methyltransferases"/>
    <property type="match status" value="1"/>
</dbReference>
<proteinExistence type="predicted"/>
<comment type="caution">
    <text evidence="1">The sequence shown here is derived from an EMBL/GenBank/DDBJ whole genome shotgun (WGS) entry which is preliminary data.</text>
</comment>
<sequence length="116" mass="13180">MAKDFHEDYYAGLKGIYFRRILKAIIKIGGLKNKRVLDFGCGKGELKKLLPNNVVGYDILPDLSDVADWRKVKFDAMVANEVFYLFSKKELENFLEELYKCNPKAELVVASAGRAS</sequence>
<organism evidence="1 2">
    <name type="scientific">Candidatus Giovannonibacteria bacterium GW2011_GWB1_44_23</name>
    <dbReference type="NCBI Taxonomy" id="1618652"/>
    <lineage>
        <taxon>Bacteria</taxon>
        <taxon>Candidatus Giovannoniibacteriota</taxon>
    </lineage>
</organism>
<dbReference type="EMBL" id="LCIN01000001">
    <property type="protein sequence ID" value="KKT57853.1"/>
    <property type="molecule type" value="Genomic_DNA"/>
</dbReference>
<dbReference type="Pfam" id="PF13489">
    <property type="entry name" value="Methyltransf_23"/>
    <property type="match status" value="1"/>
</dbReference>
<reference evidence="1 2" key="1">
    <citation type="journal article" date="2015" name="Nature">
        <title>rRNA introns, odd ribosomes, and small enigmatic genomes across a large radiation of phyla.</title>
        <authorList>
            <person name="Brown C.T."/>
            <person name="Hug L.A."/>
            <person name="Thomas B.C."/>
            <person name="Sharon I."/>
            <person name="Castelle C.J."/>
            <person name="Singh A."/>
            <person name="Wilkins M.J."/>
            <person name="Williams K.H."/>
            <person name="Banfield J.F."/>
        </authorList>
    </citation>
    <scope>NUCLEOTIDE SEQUENCE [LARGE SCALE GENOMIC DNA]</scope>
</reference>
<evidence type="ECO:0000313" key="2">
    <source>
        <dbReference type="Proteomes" id="UP000033977"/>
    </source>
</evidence>
<name>A0A0G1IG86_9BACT</name>
<dbReference type="AlphaFoldDB" id="A0A0G1IG86"/>
<dbReference type="InterPro" id="IPR029063">
    <property type="entry name" value="SAM-dependent_MTases_sf"/>
</dbReference>
<dbReference type="Gene3D" id="3.40.50.150">
    <property type="entry name" value="Vaccinia Virus protein VP39"/>
    <property type="match status" value="1"/>
</dbReference>